<name>Q7JQL6_DROME</name>
<reference evidence="1" key="1">
    <citation type="submission" date="2001-10" db="EMBL/GenBank/DDBJ databases">
        <authorList>
            <person name="Stapleton M."/>
            <person name="Brokstein P."/>
            <person name="Hong L."/>
            <person name="Agbayani A."/>
            <person name="Carlson J."/>
            <person name="Champe M."/>
            <person name="Chavez C."/>
            <person name="Dorsett V."/>
            <person name="Farfan D."/>
            <person name="Frise E."/>
            <person name="George R."/>
            <person name="Gonzalez M."/>
            <person name="Guarin H."/>
            <person name="Li P."/>
            <person name="Liao G."/>
            <person name="Miranda A."/>
            <person name="Mungall C.J."/>
            <person name="Nunoo J."/>
            <person name="Pacleb J."/>
            <person name="Paragas V."/>
            <person name="Park S."/>
            <person name="Phouanenavong S."/>
            <person name="Wan K."/>
            <person name="Yu C."/>
            <person name="Lewis S.E."/>
            <person name="Rubin G.M."/>
            <person name="Celniker S."/>
        </authorList>
    </citation>
    <scope>NUCLEOTIDE SEQUENCE</scope>
    <source>
        <strain evidence="1">Berkeley</strain>
    </source>
</reference>
<sequence>MEMTAAWETEIGTAARDRGSGQRRGILIRLDGGVGPFLTAAWEFRTAAREFLTAARDPRFNFSAIGQPSHSIYMRVTPFIDSSKLIYLGGVISVITPPKIRIPDYPLYGKSSLNIHLFTLLEYRKATPILMPMILIHETI</sequence>
<accession>Q7JQL6</accession>
<dbReference type="IntAct" id="Q7JQL6">
    <property type="interactions" value="2"/>
</dbReference>
<reference evidence="2" key="2">
    <citation type="submission" date="2003-03" db="EMBL/GenBank/DDBJ databases">
        <authorList>
            <person name="Stapleton M."/>
            <person name="Brokstein P."/>
            <person name="Hong L."/>
            <person name="Agbayani A."/>
            <person name="Carlson J."/>
            <person name="Champe M."/>
            <person name="Chavez C."/>
            <person name="Dorsett V."/>
            <person name="Dresnek D."/>
            <person name="Farfan D."/>
            <person name="Frise E."/>
            <person name="George R."/>
            <person name="Gonzalez M."/>
            <person name="Guarin H."/>
            <person name="Kronmiller B."/>
            <person name="Li P."/>
            <person name="Liao G."/>
            <person name="Miranda A."/>
            <person name="Mungall C.J."/>
            <person name="Nunoo J."/>
            <person name="Pacleb J."/>
            <person name="Paragas V."/>
            <person name="Park S."/>
            <person name="Patel S."/>
            <person name="Phouanenavong S."/>
            <person name="Wan K."/>
            <person name="Yu C."/>
            <person name="Lewis S.E."/>
            <person name="Rubin G.M."/>
            <person name="Celniker S."/>
        </authorList>
    </citation>
    <scope>NUCLEOTIDE SEQUENCE</scope>
</reference>
<dbReference type="AlphaFoldDB" id="Q7JQL6"/>
<dbReference type="EMBL" id="BT088843">
    <property type="protein sequence ID" value="ACS54295.1"/>
    <property type="molecule type" value="mRNA"/>
</dbReference>
<dbReference type="EMBL" id="BT126006">
    <property type="protein sequence ID" value="ADX64766.1"/>
    <property type="molecule type" value="mRNA"/>
</dbReference>
<proteinExistence type="evidence at transcript level"/>
<evidence type="ECO:0000313" key="2">
    <source>
        <dbReference type="EMBL" id="AAO74708.1"/>
    </source>
</evidence>
<evidence type="ECO:0000313" key="1">
    <source>
        <dbReference type="EMBL" id="AAL25283.1"/>
    </source>
</evidence>
<gene>
    <name evidence="3" type="primary">CG16971-RB</name>
    <name evidence="4" type="synonym">CG33229-RA</name>
</gene>
<protein>
    <submittedName>
        <fullName evidence="2">AT25528p</fullName>
    </submittedName>
    <submittedName>
        <fullName evidence="1">GH06422p</fullName>
    </submittedName>
    <submittedName>
        <fullName evidence="4">LP09856p</fullName>
    </submittedName>
    <submittedName>
        <fullName evidence="3">RE33791p</fullName>
    </submittedName>
</protein>
<organism evidence="2">
    <name type="scientific">Drosophila melanogaster</name>
    <name type="common">Fruit fly</name>
    <dbReference type="NCBI Taxonomy" id="7227"/>
    <lineage>
        <taxon>Eukaryota</taxon>
        <taxon>Metazoa</taxon>
        <taxon>Ecdysozoa</taxon>
        <taxon>Arthropoda</taxon>
        <taxon>Hexapoda</taxon>
        <taxon>Insecta</taxon>
        <taxon>Pterygota</taxon>
        <taxon>Neoptera</taxon>
        <taxon>Endopterygota</taxon>
        <taxon>Diptera</taxon>
        <taxon>Brachycera</taxon>
        <taxon>Muscomorpha</taxon>
        <taxon>Ephydroidea</taxon>
        <taxon>Drosophilidae</taxon>
        <taxon>Drosophila</taxon>
        <taxon>Sophophora</taxon>
    </lineage>
</organism>
<evidence type="ECO:0000313" key="4">
    <source>
        <dbReference type="EMBL" id="ADX64766.1"/>
    </source>
</evidence>
<reference evidence="3" key="3">
    <citation type="submission" date="2009-06" db="EMBL/GenBank/DDBJ databases">
        <authorList>
            <person name="Carlson J."/>
            <person name="Booth B."/>
            <person name="Frise E."/>
            <person name="Park S."/>
            <person name="Wan K."/>
            <person name="Yu C."/>
            <person name="Celniker S."/>
        </authorList>
    </citation>
    <scope>NUCLEOTIDE SEQUENCE</scope>
    <source>
        <strain evidence="3">Berkeley</strain>
    </source>
</reference>
<dbReference type="EMBL" id="BT006025">
    <property type="protein sequence ID" value="AAO74708.1"/>
    <property type="molecule type" value="mRNA"/>
</dbReference>
<dbReference type="EMBL" id="AY060244">
    <property type="protein sequence ID" value="AAL25283.1"/>
    <property type="molecule type" value="mRNA"/>
</dbReference>
<evidence type="ECO:0000313" key="3">
    <source>
        <dbReference type="EMBL" id="ACS54295.1"/>
    </source>
</evidence>